<keyword evidence="1" id="KW-0732">Signal</keyword>
<sequence length="243" mass="27463">MKTFPLFILGLLTSAYVQAASINLDNIDLNKARAYQAYVMTFEWPKNASSENVEYQDLFSLEGLNRFGSSSNSAAPNGIPNPFAKFQRTLNSRTHVLSNNSWTLIFPDTGASISESFQSSEQENGYATFTGQVTFTLNRYLESNLRYQHYLFGQPAQAPQQIEQTQPTQPTQIYASDNVPQAYQETYPLQQGTWDGPTQVLSLHFHNKTASQKLNYVDHPIIGTLIYFEPLDLEQAIDLATRR</sequence>
<gene>
    <name evidence="2" type="ORF">Ga0061065_10163</name>
</gene>
<feature type="signal peptide" evidence="1">
    <location>
        <begin position="1"/>
        <end position="19"/>
    </location>
</feature>
<dbReference type="AlphaFoldDB" id="A0A0K6IGR8"/>
<evidence type="ECO:0008006" key="4">
    <source>
        <dbReference type="Google" id="ProtNLM"/>
    </source>
</evidence>
<reference evidence="3" key="1">
    <citation type="submission" date="2015-08" db="EMBL/GenBank/DDBJ databases">
        <authorList>
            <person name="Varghese N."/>
        </authorList>
    </citation>
    <scope>NUCLEOTIDE SEQUENCE [LARGE SCALE GENOMIC DNA]</scope>
    <source>
        <strain evidence="3">JCM 18476</strain>
    </source>
</reference>
<dbReference type="EMBL" id="CYHG01000001">
    <property type="protein sequence ID" value="CUB02231.1"/>
    <property type="molecule type" value="Genomic_DNA"/>
</dbReference>
<proteinExistence type="predicted"/>
<evidence type="ECO:0000313" key="3">
    <source>
        <dbReference type="Proteomes" id="UP000182769"/>
    </source>
</evidence>
<dbReference type="STRING" id="1137284.GCA_001418205_00062"/>
<organism evidence="2 3">
    <name type="scientific">Marinomonas fungiae</name>
    <dbReference type="NCBI Taxonomy" id="1137284"/>
    <lineage>
        <taxon>Bacteria</taxon>
        <taxon>Pseudomonadati</taxon>
        <taxon>Pseudomonadota</taxon>
        <taxon>Gammaproteobacteria</taxon>
        <taxon>Oceanospirillales</taxon>
        <taxon>Oceanospirillaceae</taxon>
        <taxon>Marinomonas</taxon>
    </lineage>
</organism>
<protein>
    <recommendedName>
        <fullName evidence="4">Peptidoglycan-binding protein, CsiV</fullName>
    </recommendedName>
</protein>
<name>A0A0K6IGR8_9GAMM</name>
<dbReference type="OrthoDB" id="5566524at2"/>
<feature type="chain" id="PRO_5005505530" description="Peptidoglycan-binding protein, CsiV" evidence="1">
    <location>
        <begin position="20"/>
        <end position="243"/>
    </location>
</feature>
<accession>A0A0K6IGR8</accession>
<dbReference type="RefSeq" id="WP_055461218.1">
    <property type="nucleotide sequence ID" value="NZ_CYHG01000001.1"/>
</dbReference>
<dbReference type="Proteomes" id="UP000182769">
    <property type="component" value="Unassembled WGS sequence"/>
</dbReference>
<keyword evidence="3" id="KW-1185">Reference proteome</keyword>
<evidence type="ECO:0000313" key="2">
    <source>
        <dbReference type="EMBL" id="CUB02231.1"/>
    </source>
</evidence>
<evidence type="ECO:0000256" key="1">
    <source>
        <dbReference type="SAM" id="SignalP"/>
    </source>
</evidence>